<protein>
    <submittedName>
        <fullName evidence="9">ComEC family competence protein</fullName>
    </submittedName>
</protein>
<evidence type="ECO:0000256" key="2">
    <source>
        <dbReference type="ARBA" id="ARBA00022475"/>
    </source>
</evidence>
<comment type="subcellular location">
    <subcellularLocation>
        <location evidence="1">Cell membrane</location>
        <topology evidence="1">Multi-pass membrane protein</topology>
    </subcellularLocation>
</comment>
<feature type="domain" description="ComEC/Rec2-related protein" evidence="7">
    <location>
        <begin position="239"/>
        <end position="501"/>
    </location>
</feature>
<dbReference type="AlphaFoldDB" id="A0A3A4R809"/>
<feature type="transmembrane region" description="Helical" evidence="6">
    <location>
        <begin position="302"/>
        <end position="324"/>
    </location>
</feature>
<evidence type="ECO:0000256" key="4">
    <source>
        <dbReference type="ARBA" id="ARBA00022989"/>
    </source>
</evidence>
<dbReference type="InterPro" id="IPR025405">
    <property type="entry name" value="DUF4131"/>
</dbReference>
<evidence type="ECO:0000256" key="6">
    <source>
        <dbReference type="SAM" id="Phobius"/>
    </source>
</evidence>
<feature type="transmembrane region" description="Helical" evidence="6">
    <location>
        <begin position="487"/>
        <end position="504"/>
    </location>
</feature>
<feature type="transmembrane region" description="Helical" evidence="6">
    <location>
        <begin position="361"/>
        <end position="379"/>
    </location>
</feature>
<dbReference type="Pfam" id="PF13567">
    <property type="entry name" value="DUF4131"/>
    <property type="match status" value="1"/>
</dbReference>
<feature type="transmembrane region" description="Helical" evidence="6">
    <location>
        <begin position="260"/>
        <end position="282"/>
    </location>
</feature>
<dbReference type="InterPro" id="IPR052159">
    <property type="entry name" value="Competence_DNA_uptake"/>
</dbReference>
<dbReference type="Proteomes" id="UP000266426">
    <property type="component" value="Unassembled WGS sequence"/>
</dbReference>
<accession>A0A3A4R809</accession>
<keyword evidence="2" id="KW-1003">Cell membrane</keyword>
<feature type="transmembrane region" description="Helical" evidence="6">
    <location>
        <begin position="455"/>
        <end position="475"/>
    </location>
</feature>
<feature type="transmembrane region" description="Helical" evidence="6">
    <location>
        <begin position="336"/>
        <end position="355"/>
    </location>
</feature>
<feature type="transmembrane region" description="Helical" evidence="6">
    <location>
        <begin position="12"/>
        <end position="31"/>
    </location>
</feature>
<evidence type="ECO:0000259" key="7">
    <source>
        <dbReference type="Pfam" id="PF03772"/>
    </source>
</evidence>
<dbReference type="InterPro" id="IPR004477">
    <property type="entry name" value="ComEC_N"/>
</dbReference>
<evidence type="ECO:0000256" key="1">
    <source>
        <dbReference type="ARBA" id="ARBA00004651"/>
    </source>
</evidence>
<feature type="transmembrane region" description="Helical" evidence="6">
    <location>
        <begin position="38"/>
        <end position="55"/>
    </location>
</feature>
<feature type="transmembrane region" description="Helical" evidence="6">
    <location>
        <begin position="415"/>
        <end position="443"/>
    </location>
</feature>
<keyword evidence="5 6" id="KW-0472">Membrane</keyword>
<organism evidence="9 10">
    <name type="scientific">Candidatus Auribacter fodinae</name>
    <dbReference type="NCBI Taxonomy" id="2093366"/>
    <lineage>
        <taxon>Bacteria</taxon>
        <taxon>Pseudomonadati</taxon>
        <taxon>Candidatus Auribacterota</taxon>
        <taxon>Candidatus Auribacteria</taxon>
        <taxon>Candidatus Auribacterales</taxon>
        <taxon>Candidatus Auribacteraceae</taxon>
        <taxon>Candidatus Auribacter</taxon>
    </lineage>
</organism>
<dbReference type="PANTHER" id="PTHR30619">
    <property type="entry name" value="DNA INTERNALIZATION/COMPETENCE PROTEIN COMEC/REC2"/>
    <property type="match status" value="1"/>
</dbReference>
<proteinExistence type="predicted"/>
<dbReference type="GO" id="GO:0005886">
    <property type="term" value="C:plasma membrane"/>
    <property type="evidence" value="ECO:0007669"/>
    <property type="project" value="UniProtKB-SubCell"/>
</dbReference>
<evidence type="ECO:0000313" key="9">
    <source>
        <dbReference type="EMBL" id="RJP61109.1"/>
    </source>
</evidence>
<evidence type="ECO:0000313" key="10">
    <source>
        <dbReference type="Proteomes" id="UP000266426"/>
    </source>
</evidence>
<feature type="domain" description="DUF4131" evidence="8">
    <location>
        <begin position="40"/>
        <end position="199"/>
    </location>
</feature>
<comment type="caution">
    <text evidence="9">The sequence shown here is derived from an EMBL/GenBank/DDBJ whole genome shotgun (WGS) entry which is preliminary data.</text>
</comment>
<gene>
    <name evidence="9" type="ORF">C4541_02660</name>
</gene>
<reference evidence="9 10" key="1">
    <citation type="journal article" date="2017" name="ISME J.">
        <title>Energy and carbon metabolisms in a deep terrestrial subsurface fluid microbial community.</title>
        <authorList>
            <person name="Momper L."/>
            <person name="Jungbluth S.P."/>
            <person name="Lee M.D."/>
            <person name="Amend J.P."/>
        </authorList>
    </citation>
    <scope>NUCLEOTIDE SEQUENCE [LARGE SCALE GENOMIC DNA]</scope>
    <source>
        <strain evidence="9">SURF_26</strain>
    </source>
</reference>
<dbReference type="EMBL" id="QZJZ01000016">
    <property type="protein sequence ID" value="RJP61109.1"/>
    <property type="molecule type" value="Genomic_DNA"/>
</dbReference>
<sequence>MINLSQNKNILTYNYPLLIYVSCCFITGILWAKSFQNALFYITLSLISVILMLFIRKNPVFFLIGCCIAAFITGAYRTNRAERNFQFQFQEMQRRINTCEQTGFSAVIRNFAETTYFNSRKMMRMYVRTDTNNAALPGGTNLILYIPAEKTEVIPRPGDRVVFNAVRLRNPGRFRLNRHLTYREYLKNREIPATGSCESMRVISRSWFYEFINRIRDTFIRHLSAGIPASRELELVKAMVIGTKPDISYDLLHQFSVMGVIHILVISGMHIGLFAILGFSLLQMMGLPRKTVYIVMIPILSGYMMLTGSRVSVVRAVIMIFFYWGADITKRERSPLNAIAAAALLQLTACPFLLYDHGFQYSFISLLAIVYIYPLFTAGRSHPIIRHVLQYPLVSFSVCMLIVPVTAYHHSYFSFAGLITGALAGAAASLILTAGFASCIAGYLSSGISAIFNHFNYIAMKGIIALNTFFCDVLNTRRYFSDIPPEWLYAYYSIVLLSIVFLSGKTLKRAIIITAFAGILALGTL</sequence>
<dbReference type="PANTHER" id="PTHR30619:SF1">
    <property type="entry name" value="RECOMBINATION PROTEIN 2"/>
    <property type="match status" value="1"/>
</dbReference>
<name>A0A3A4R809_9BACT</name>
<keyword evidence="3 6" id="KW-0812">Transmembrane</keyword>
<evidence type="ECO:0000256" key="5">
    <source>
        <dbReference type="ARBA" id="ARBA00023136"/>
    </source>
</evidence>
<feature type="transmembrane region" description="Helical" evidence="6">
    <location>
        <begin position="61"/>
        <end position="78"/>
    </location>
</feature>
<dbReference type="Pfam" id="PF03772">
    <property type="entry name" value="Competence"/>
    <property type="match status" value="1"/>
</dbReference>
<evidence type="ECO:0000256" key="3">
    <source>
        <dbReference type="ARBA" id="ARBA00022692"/>
    </source>
</evidence>
<dbReference type="NCBIfam" id="TIGR00360">
    <property type="entry name" value="ComEC_N-term"/>
    <property type="match status" value="1"/>
</dbReference>
<evidence type="ECO:0000259" key="8">
    <source>
        <dbReference type="Pfam" id="PF13567"/>
    </source>
</evidence>
<keyword evidence="4 6" id="KW-1133">Transmembrane helix</keyword>
<feature type="transmembrane region" description="Helical" evidence="6">
    <location>
        <begin position="391"/>
        <end position="409"/>
    </location>
</feature>